<name>A0ACB8Y9L6_ARCLA</name>
<evidence type="ECO:0000313" key="2">
    <source>
        <dbReference type="Proteomes" id="UP001055879"/>
    </source>
</evidence>
<proteinExistence type="predicted"/>
<reference evidence="1 2" key="2">
    <citation type="journal article" date="2022" name="Mol. Ecol. Resour.">
        <title>The genomes of chicory, endive, great burdock and yacon provide insights into Asteraceae paleo-polyploidization history and plant inulin production.</title>
        <authorList>
            <person name="Fan W."/>
            <person name="Wang S."/>
            <person name="Wang H."/>
            <person name="Wang A."/>
            <person name="Jiang F."/>
            <person name="Liu H."/>
            <person name="Zhao H."/>
            <person name="Xu D."/>
            <person name="Zhang Y."/>
        </authorList>
    </citation>
    <scope>NUCLEOTIDE SEQUENCE [LARGE SCALE GENOMIC DNA]</scope>
    <source>
        <strain evidence="2">cv. Niubang</strain>
    </source>
</reference>
<organism evidence="1 2">
    <name type="scientific">Arctium lappa</name>
    <name type="common">Greater burdock</name>
    <name type="synonym">Lappa major</name>
    <dbReference type="NCBI Taxonomy" id="4217"/>
    <lineage>
        <taxon>Eukaryota</taxon>
        <taxon>Viridiplantae</taxon>
        <taxon>Streptophyta</taxon>
        <taxon>Embryophyta</taxon>
        <taxon>Tracheophyta</taxon>
        <taxon>Spermatophyta</taxon>
        <taxon>Magnoliopsida</taxon>
        <taxon>eudicotyledons</taxon>
        <taxon>Gunneridae</taxon>
        <taxon>Pentapetalae</taxon>
        <taxon>asterids</taxon>
        <taxon>campanulids</taxon>
        <taxon>Asterales</taxon>
        <taxon>Asteraceae</taxon>
        <taxon>Carduoideae</taxon>
        <taxon>Cardueae</taxon>
        <taxon>Arctiinae</taxon>
        <taxon>Arctium</taxon>
    </lineage>
</organism>
<keyword evidence="2" id="KW-1185">Reference proteome</keyword>
<protein>
    <submittedName>
        <fullName evidence="1">Uncharacterized protein</fullName>
    </submittedName>
</protein>
<accession>A0ACB8Y9L6</accession>
<dbReference type="EMBL" id="CM042059">
    <property type="protein sequence ID" value="KAI3681546.1"/>
    <property type="molecule type" value="Genomic_DNA"/>
</dbReference>
<evidence type="ECO:0000313" key="1">
    <source>
        <dbReference type="EMBL" id="KAI3681546.1"/>
    </source>
</evidence>
<sequence>MKTFATSKKRRRRRRRRRRKRRVLVCDFVFFVVCMDVWMDACNIKKRCESWCEEAAMERLEADLCVRCNDGEKQL</sequence>
<gene>
    <name evidence="1" type="ORF">L6452_36345</name>
</gene>
<reference evidence="2" key="1">
    <citation type="journal article" date="2022" name="Mol. Ecol. Resour.">
        <title>The genomes of chicory, endive, great burdock and yacon provide insights into Asteraceae palaeo-polyploidization history and plant inulin production.</title>
        <authorList>
            <person name="Fan W."/>
            <person name="Wang S."/>
            <person name="Wang H."/>
            <person name="Wang A."/>
            <person name="Jiang F."/>
            <person name="Liu H."/>
            <person name="Zhao H."/>
            <person name="Xu D."/>
            <person name="Zhang Y."/>
        </authorList>
    </citation>
    <scope>NUCLEOTIDE SEQUENCE [LARGE SCALE GENOMIC DNA]</scope>
    <source>
        <strain evidence="2">cv. Niubang</strain>
    </source>
</reference>
<dbReference type="Proteomes" id="UP001055879">
    <property type="component" value="Linkage Group LG13"/>
</dbReference>
<comment type="caution">
    <text evidence="1">The sequence shown here is derived from an EMBL/GenBank/DDBJ whole genome shotgun (WGS) entry which is preliminary data.</text>
</comment>